<dbReference type="SUPFAM" id="SSF54534">
    <property type="entry name" value="FKBP-like"/>
    <property type="match status" value="1"/>
</dbReference>
<sequence length="161" mass="18113">MTEKQVMLTADGLRKTENELEHLKSVRRREVAERIKQAIEFGDISENSEYEDAKNEQAFIEGKILELEKILRNAKLIDEAEIRYDVVALGSTVVLKDLEDSSEEEYTIVGSTEANPKENKISNESPVGEAILNQKVGSTVEVNVPAGILKYQIIELKARTH</sequence>
<dbReference type="GO" id="GO:0006354">
    <property type="term" value="P:DNA-templated transcription elongation"/>
    <property type="evidence" value="ECO:0007669"/>
    <property type="project" value="TreeGrafter"/>
</dbReference>
<dbReference type="GO" id="GO:0032784">
    <property type="term" value="P:regulation of DNA-templated transcription elongation"/>
    <property type="evidence" value="ECO:0007669"/>
    <property type="project" value="UniProtKB-UniRule"/>
</dbReference>
<gene>
    <name evidence="8" type="primary">greA</name>
    <name evidence="12" type="ORF">AXX12_01745</name>
</gene>
<dbReference type="InterPro" id="IPR006359">
    <property type="entry name" value="Tscrpt_elong_fac_GreA"/>
</dbReference>
<feature type="domain" description="Transcription elongation factor GreA/GreB N-terminal" evidence="11">
    <location>
        <begin position="6"/>
        <end position="75"/>
    </location>
</feature>
<keyword evidence="13" id="KW-1185">Reference proteome</keyword>
<keyword evidence="12" id="KW-0648">Protein biosynthesis</keyword>
<evidence type="ECO:0000313" key="12">
    <source>
        <dbReference type="EMBL" id="KYZ78288.1"/>
    </source>
</evidence>
<evidence type="ECO:0000256" key="7">
    <source>
        <dbReference type="ARBA" id="ARBA00030776"/>
    </source>
</evidence>
<comment type="function">
    <text evidence="6 8 9">Necessary for efficient RNA polymerase transcription elongation past template-encoded arresting sites. The arresting sites in DNA have the property of trapping a certain fraction of elongating RNA polymerases that pass through, resulting in locked ternary complexes. Cleavage of the nascent transcript by cleavage factors such as GreA or GreB allows the resumption of elongation from the new 3'terminus. GreA releases sequences of 2 to 3 nucleotides.</text>
</comment>
<evidence type="ECO:0000313" key="13">
    <source>
        <dbReference type="Proteomes" id="UP000076268"/>
    </source>
</evidence>
<evidence type="ECO:0000259" key="11">
    <source>
        <dbReference type="Pfam" id="PF03449"/>
    </source>
</evidence>
<dbReference type="Proteomes" id="UP000076268">
    <property type="component" value="Unassembled WGS sequence"/>
</dbReference>
<dbReference type="STRING" id="1794912.AXX12_01745"/>
<dbReference type="InterPro" id="IPR036953">
    <property type="entry name" value="GreA/GreB_C_sf"/>
</dbReference>
<name>A0A154BXT6_ANASB</name>
<dbReference type="PIRSF" id="PIRSF006092">
    <property type="entry name" value="GreA_GreB"/>
    <property type="match status" value="1"/>
</dbReference>
<dbReference type="AlphaFoldDB" id="A0A154BXT6"/>
<dbReference type="SUPFAM" id="SSF46557">
    <property type="entry name" value="GreA transcript cleavage protein, N-terminal domain"/>
    <property type="match status" value="1"/>
</dbReference>
<dbReference type="InterPro" id="IPR028624">
    <property type="entry name" value="Tscrpt_elong_fac_GreA/B"/>
</dbReference>
<evidence type="ECO:0000256" key="9">
    <source>
        <dbReference type="RuleBase" id="RU000556"/>
    </source>
</evidence>
<dbReference type="InterPro" id="IPR022691">
    <property type="entry name" value="Tscrpt_elong_fac_GreA/B_N"/>
</dbReference>
<dbReference type="InterPro" id="IPR036805">
    <property type="entry name" value="Tscrpt_elong_fac_GreA/B_N_sf"/>
</dbReference>
<proteinExistence type="inferred from homology"/>
<dbReference type="InterPro" id="IPR023459">
    <property type="entry name" value="Tscrpt_elong_fac_GreA/B_fam"/>
</dbReference>
<comment type="similarity">
    <text evidence="1 8 9">Belongs to the GreA/GreB family.</text>
</comment>
<reference evidence="12 13" key="1">
    <citation type="submission" date="2016-02" db="EMBL/GenBank/DDBJ databases">
        <title>Anaerosporomusa subterraneum gen. nov., sp. nov., a spore-forming obligate anaerobe isolated from saprolite.</title>
        <authorList>
            <person name="Choi J.K."/>
            <person name="Shah M."/>
            <person name="Yee N."/>
        </authorList>
    </citation>
    <scope>NUCLEOTIDE SEQUENCE [LARGE SCALE GENOMIC DNA]</scope>
    <source>
        <strain evidence="12 13">RU4</strain>
    </source>
</reference>
<keyword evidence="8" id="KW-0175">Coiled coil</keyword>
<dbReference type="FunFam" id="1.10.287.180:FF:000001">
    <property type="entry name" value="Transcription elongation factor GreA"/>
    <property type="match status" value="1"/>
</dbReference>
<keyword evidence="5 8" id="KW-0804">Transcription</keyword>
<dbReference type="GO" id="GO:0003746">
    <property type="term" value="F:translation elongation factor activity"/>
    <property type="evidence" value="ECO:0007669"/>
    <property type="project" value="UniProtKB-KW"/>
</dbReference>
<evidence type="ECO:0000256" key="6">
    <source>
        <dbReference type="ARBA" id="ARBA00024916"/>
    </source>
</evidence>
<evidence type="ECO:0000256" key="4">
    <source>
        <dbReference type="ARBA" id="ARBA00023125"/>
    </source>
</evidence>
<dbReference type="InterPro" id="IPR018151">
    <property type="entry name" value="TF_GreA/GreB_CS"/>
</dbReference>
<dbReference type="OrthoDB" id="9808774at2"/>
<feature type="coiled-coil region" evidence="8">
    <location>
        <begin position="13"/>
        <end position="70"/>
    </location>
</feature>
<feature type="domain" description="Transcription elongation factor GreA/GreB C-terminal" evidence="10">
    <location>
        <begin position="85"/>
        <end position="156"/>
    </location>
</feature>
<dbReference type="Gene3D" id="3.10.50.30">
    <property type="entry name" value="Transcription elongation factor, GreA/GreB, C-terminal domain"/>
    <property type="match status" value="1"/>
</dbReference>
<dbReference type="PROSITE" id="PS00829">
    <property type="entry name" value="GREAB_1"/>
    <property type="match status" value="1"/>
</dbReference>
<evidence type="ECO:0000256" key="2">
    <source>
        <dbReference type="ARBA" id="ARBA00013729"/>
    </source>
</evidence>
<evidence type="ECO:0000259" key="10">
    <source>
        <dbReference type="Pfam" id="PF01272"/>
    </source>
</evidence>
<evidence type="ECO:0000256" key="8">
    <source>
        <dbReference type="HAMAP-Rule" id="MF_00105"/>
    </source>
</evidence>
<protein>
    <recommendedName>
        <fullName evidence="2 8">Transcription elongation factor GreA</fullName>
    </recommendedName>
    <alternativeName>
        <fullName evidence="7 8">Transcript cleavage factor GreA</fullName>
    </alternativeName>
</protein>
<evidence type="ECO:0000256" key="5">
    <source>
        <dbReference type="ARBA" id="ARBA00023163"/>
    </source>
</evidence>
<keyword evidence="12" id="KW-0251">Elongation factor</keyword>
<dbReference type="Pfam" id="PF01272">
    <property type="entry name" value="GreA_GreB"/>
    <property type="match status" value="1"/>
</dbReference>
<keyword evidence="4 8" id="KW-0238">DNA-binding</keyword>
<comment type="caution">
    <text evidence="12">The sequence shown here is derived from an EMBL/GenBank/DDBJ whole genome shotgun (WGS) entry which is preliminary data.</text>
</comment>
<evidence type="ECO:0000256" key="3">
    <source>
        <dbReference type="ARBA" id="ARBA00023015"/>
    </source>
</evidence>
<dbReference type="EMBL" id="LSGP01000001">
    <property type="protein sequence ID" value="KYZ78288.1"/>
    <property type="molecule type" value="Genomic_DNA"/>
</dbReference>
<dbReference type="Gene3D" id="1.10.287.180">
    <property type="entry name" value="Transcription elongation factor, GreA/GreB, N-terminal domain"/>
    <property type="match status" value="1"/>
</dbReference>
<evidence type="ECO:0000256" key="1">
    <source>
        <dbReference type="ARBA" id="ARBA00008213"/>
    </source>
</evidence>
<dbReference type="HAMAP" id="MF_00105">
    <property type="entry name" value="GreA_GreB"/>
    <property type="match status" value="1"/>
</dbReference>
<accession>A0A154BXT6</accession>
<dbReference type="RefSeq" id="WP_066237231.1">
    <property type="nucleotide sequence ID" value="NZ_LSGP01000001.1"/>
</dbReference>
<dbReference type="PANTHER" id="PTHR30437">
    <property type="entry name" value="TRANSCRIPTION ELONGATION FACTOR GREA"/>
    <property type="match status" value="1"/>
</dbReference>
<keyword evidence="3 8" id="KW-0805">Transcription regulation</keyword>
<dbReference type="NCBIfam" id="NF001263">
    <property type="entry name" value="PRK00226.1-4"/>
    <property type="match status" value="1"/>
</dbReference>
<dbReference type="NCBIfam" id="TIGR01462">
    <property type="entry name" value="greA"/>
    <property type="match status" value="1"/>
</dbReference>
<organism evidence="12 13">
    <name type="scientific">Anaerosporomusa subterranea</name>
    <dbReference type="NCBI Taxonomy" id="1794912"/>
    <lineage>
        <taxon>Bacteria</taxon>
        <taxon>Bacillati</taxon>
        <taxon>Bacillota</taxon>
        <taxon>Negativicutes</taxon>
        <taxon>Acetonemataceae</taxon>
        <taxon>Anaerosporomusa</taxon>
    </lineage>
</organism>
<dbReference type="Pfam" id="PF03449">
    <property type="entry name" value="GreA_GreB_N"/>
    <property type="match status" value="1"/>
</dbReference>
<dbReference type="FunFam" id="3.10.50.30:FF:000001">
    <property type="entry name" value="Transcription elongation factor GreA"/>
    <property type="match status" value="1"/>
</dbReference>
<dbReference type="GO" id="GO:0070063">
    <property type="term" value="F:RNA polymerase binding"/>
    <property type="evidence" value="ECO:0007669"/>
    <property type="project" value="InterPro"/>
</dbReference>
<dbReference type="GO" id="GO:0003677">
    <property type="term" value="F:DNA binding"/>
    <property type="evidence" value="ECO:0007669"/>
    <property type="project" value="UniProtKB-UniRule"/>
</dbReference>
<dbReference type="PANTHER" id="PTHR30437:SF4">
    <property type="entry name" value="TRANSCRIPTION ELONGATION FACTOR GREA"/>
    <property type="match status" value="1"/>
</dbReference>
<dbReference type="InterPro" id="IPR001437">
    <property type="entry name" value="Tscrpt_elong_fac_GreA/B_C"/>
</dbReference>